<organism evidence="1 2">
    <name type="scientific">Brachionus plicatilis</name>
    <name type="common">Marine rotifer</name>
    <name type="synonym">Brachionus muelleri</name>
    <dbReference type="NCBI Taxonomy" id="10195"/>
    <lineage>
        <taxon>Eukaryota</taxon>
        <taxon>Metazoa</taxon>
        <taxon>Spiralia</taxon>
        <taxon>Gnathifera</taxon>
        <taxon>Rotifera</taxon>
        <taxon>Eurotatoria</taxon>
        <taxon>Monogononta</taxon>
        <taxon>Pseudotrocha</taxon>
        <taxon>Ploima</taxon>
        <taxon>Brachionidae</taxon>
        <taxon>Brachionus</taxon>
    </lineage>
</organism>
<dbReference type="AlphaFoldDB" id="A0A3M7RVX0"/>
<gene>
    <name evidence="1" type="ORF">BpHYR1_041483</name>
</gene>
<comment type="caution">
    <text evidence="1">The sequence shown here is derived from an EMBL/GenBank/DDBJ whole genome shotgun (WGS) entry which is preliminary data.</text>
</comment>
<evidence type="ECO:0000313" key="1">
    <source>
        <dbReference type="EMBL" id="RNA27733.1"/>
    </source>
</evidence>
<reference evidence="1 2" key="1">
    <citation type="journal article" date="2018" name="Sci. Rep.">
        <title>Genomic signatures of local adaptation to the degree of environmental predictability in rotifers.</title>
        <authorList>
            <person name="Franch-Gras L."/>
            <person name="Hahn C."/>
            <person name="Garcia-Roger E.M."/>
            <person name="Carmona M.J."/>
            <person name="Serra M."/>
            <person name="Gomez A."/>
        </authorList>
    </citation>
    <scope>NUCLEOTIDE SEQUENCE [LARGE SCALE GENOMIC DNA]</scope>
    <source>
        <strain evidence="1">HYR1</strain>
    </source>
</reference>
<keyword evidence="2" id="KW-1185">Reference proteome</keyword>
<protein>
    <submittedName>
        <fullName evidence="1">Uncharacterized protein</fullName>
    </submittedName>
</protein>
<dbReference type="Proteomes" id="UP000276133">
    <property type="component" value="Unassembled WGS sequence"/>
</dbReference>
<evidence type="ECO:0000313" key="2">
    <source>
        <dbReference type="Proteomes" id="UP000276133"/>
    </source>
</evidence>
<name>A0A3M7RVX0_BRAPC</name>
<accession>A0A3M7RVX0</accession>
<dbReference type="EMBL" id="REGN01002501">
    <property type="protein sequence ID" value="RNA27733.1"/>
    <property type="molecule type" value="Genomic_DNA"/>
</dbReference>
<proteinExistence type="predicted"/>
<sequence length="110" mass="12554">MQIPKFHELFFSFIDISKVVDEQSGQLFEPLGVHLRVRVILQLVYVNRLVGHCVIVHPLHEIILLLSCLVNGTTNLDQLLLYLVQCVHLLLAEVLSFEPLKIEVKRSSIA</sequence>